<accession>A0A183AF31</accession>
<dbReference type="EMBL" id="UZAN01042431">
    <property type="protein sequence ID" value="VDP75908.1"/>
    <property type="molecule type" value="Genomic_DNA"/>
</dbReference>
<keyword evidence="2" id="KW-1185">Reference proteome</keyword>
<dbReference type="AlphaFoldDB" id="A0A183AF31"/>
<gene>
    <name evidence="1" type="ORF">ECPE_LOCUS5566</name>
</gene>
<evidence type="ECO:0000313" key="3">
    <source>
        <dbReference type="WBParaSite" id="ECPE_0000557901-mRNA-1"/>
    </source>
</evidence>
<name>A0A183AF31_9TREM</name>
<evidence type="ECO:0000313" key="1">
    <source>
        <dbReference type="EMBL" id="VDP75908.1"/>
    </source>
</evidence>
<sequence length="182" mass="20800">MMAQSSLPEGCNITALLNRSQTVTAGWRFGDPGLQSLEWDEKDTTIPWYPLHPSDLHCSIGVYVYAGLYDAYQEQFSSTHIVCELSDSEPSTAVEIFSQNWPYKMQSLFLNDNLHTGCFRTFMCESVTECGLKCKREPSCRALYYHMETGQCWLSLYVDSLLPSNMTGLSGNWMRYGRPEWT</sequence>
<reference evidence="3" key="1">
    <citation type="submission" date="2016-06" db="UniProtKB">
        <authorList>
            <consortium name="WormBaseParasite"/>
        </authorList>
    </citation>
    <scope>IDENTIFICATION</scope>
</reference>
<dbReference type="OrthoDB" id="6222038at2759"/>
<protein>
    <submittedName>
        <fullName evidence="3">Apple domain-containing protein</fullName>
    </submittedName>
</protein>
<reference evidence="1 2" key="2">
    <citation type="submission" date="2018-11" db="EMBL/GenBank/DDBJ databases">
        <authorList>
            <consortium name="Pathogen Informatics"/>
        </authorList>
    </citation>
    <scope>NUCLEOTIDE SEQUENCE [LARGE SCALE GENOMIC DNA]</scope>
    <source>
        <strain evidence="1 2">Egypt</strain>
    </source>
</reference>
<dbReference type="Proteomes" id="UP000272942">
    <property type="component" value="Unassembled WGS sequence"/>
</dbReference>
<evidence type="ECO:0000313" key="2">
    <source>
        <dbReference type="Proteomes" id="UP000272942"/>
    </source>
</evidence>
<proteinExistence type="predicted"/>
<dbReference type="SUPFAM" id="SSF57414">
    <property type="entry name" value="Hairpin loop containing domain-like"/>
    <property type="match status" value="1"/>
</dbReference>
<dbReference type="WBParaSite" id="ECPE_0000557901-mRNA-1">
    <property type="protein sequence ID" value="ECPE_0000557901-mRNA-1"/>
    <property type="gene ID" value="ECPE_0000557901"/>
</dbReference>
<organism evidence="3">
    <name type="scientific">Echinostoma caproni</name>
    <dbReference type="NCBI Taxonomy" id="27848"/>
    <lineage>
        <taxon>Eukaryota</taxon>
        <taxon>Metazoa</taxon>
        <taxon>Spiralia</taxon>
        <taxon>Lophotrochozoa</taxon>
        <taxon>Platyhelminthes</taxon>
        <taxon>Trematoda</taxon>
        <taxon>Digenea</taxon>
        <taxon>Plagiorchiida</taxon>
        <taxon>Echinostomata</taxon>
        <taxon>Echinostomatoidea</taxon>
        <taxon>Echinostomatidae</taxon>
        <taxon>Echinostoma</taxon>
    </lineage>
</organism>